<dbReference type="InterPro" id="IPR013209">
    <property type="entry name" value="LNS2"/>
</dbReference>
<dbReference type="InterPro" id="IPR031315">
    <property type="entry name" value="LNS2/PITP"/>
</dbReference>
<dbReference type="SMART" id="SM00775">
    <property type="entry name" value="LNS2"/>
    <property type="match status" value="1"/>
</dbReference>
<sequence length="675" mass="74050">MNVLHSVKDYVTNVFNEHDSRAGAIDVVAVQQPDGSLLCSPFCVHFGPLHNNVKQDERRHVAVEVNGQVVDSVQLKVGVDGEAYFVHPVHDSVDEDDYVTSSALLSPDGSSVGDTSEVDASDSFVANDNGFEPEEEDAEQGLRRWTWGSSMQPVAVSDTEGAVREDKWRPMLGESASMYFDAVDIEAADRDDVQNFCNHPSMSLCGHLLDEVKVEEDVHRVFTEHLVTFDVFRANAACILTDPRLRFFVDGKVALYDADMQAYLTSRVLFPYAHHLPVAASPRGVNKDTNVLDTLTDLQVATAAGQVEVYDDGDKHTESAFTARAVLVREPVALASSDKVCSDDGASTQDTASVTSESYCRQSLRPTQEELLAMGLRVGTNEIAFVLRSLHAANEVTRVTANVYLWPVTAKIVIAQIDGAISSRAATGSMFKRRDPAAMHPGAVEFYANLVQSGYQVVYVTCRGLSQTKLIDTLLSRKKIGEDGERMALPMGPVLFAPDCFLTTRSTKKTMDTSAFQVDALDALRSLFPRCVNPFYAAFGTTRADSSVFSQLGVFAGKVFIVDATSGRLRHNYLMDFQESYESLVHRMDTMFPPVYSPMIQISNSVQLSAELAMEPLQRMSTHLGASLIKNKERFVSDAVASLVRTRSLADEAFNDVNFWRIEPGIVDAVGGATD</sequence>
<dbReference type="GO" id="GO:0009062">
    <property type="term" value="P:fatty acid catabolic process"/>
    <property type="evidence" value="ECO:0007669"/>
    <property type="project" value="TreeGrafter"/>
</dbReference>
<dbReference type="InterPro" id="IPR026058">
    <property type="entry name" value="LIPIN"/>
</dbReference>
<evidence type="ECO:0000313" key="5">
    <source>
        <dbReference type="Proteomes" id="UP001162031"/>
    </source>
</evidence>
<feature type="region of interest" description="Disordered" evidence="2">
    <location>
        <begin position="104"/>
        <end position="141"/>
    </location>
</feature>
<gene>
    <name evidence="4" type="ORF">HBR001_LOCUS8499</name>
</gene>
<accession>A0AAV0UZQ4</accession>
<dbReference type="GO" id="GO:0032869">
    <property type="term" value="P:cellular response to insulin stimulus"/>
    <property type="evidence" value="ECO:0007669"/>
    <property type="project" value="TreeGrafter"/>
</dbReference>
<dbReference type="GO" id="GO:0005634">
    <property type="term" value="C:nucleus"/>
    <property type="evidence" value="ECO:0007669"/>
    <property type="project" value="TreeGrafter"/>
</dbReference>
<reference evidence="4" key="1">
    <citation type="submission" date="2022-12" db="EMBL/GenBank/DDBJ databases">
        <authorList>
            <person name="Webb A."/>
        </authorList>
    </citation>
    <scope>NUCLEOTIDE SEQUENCE</scope>
    <source>
        <strain evidence="4">Hp1</strain>
    </source>
</reference>
<dbReference type="GO" id="GO:0045944">
    <property type="term" value="P:positive regulation of transcription by RNA polymerase II"/>
    <property type="evidence" value="ECO:0007669"/>
    <property type="project" value="TreeGrafter"/>
</dbReference>
<dbReference type="PANTHER" id="PTHR12181:SF12">
    <property type="entry name" value="PHOSPHATIDATE PHOSPHATASE"/>
    <property type="match status" value="1"/>
</dbReference>
<protein>
    <recommendedName>
        <fullName evidence="3">LNS2/PITP domain-containing protein</fullName>
    </recommendedName>
</protein>
<dbReference type="AlphaFoldDB" id="A0AAV0UZQ4"/>
<dbReference type="GO" id="GO:0008195">
    <property type="term" value="F:phosphatidate phosphatase activity"/>
    <property type="evidence" value="ECO:0007669"/>
    <property type="project" value="TreeGrafter"/>
</dbReference>
<evidence type="ECO:0000256" key="2">
    <source>
        <dbReference type="SAM" id="MobiDB-lite"/>
    </source>
</evidence>
<keyword evidence="5" id="KW-1185">Reference proteome</keyword>
<name>A0AAV0UZQ4_HYABA</name>
<evidence type="ECO:0000256" key="1">
    <source>
        <dbReference type="ARBA" id="ARBA00005476"/>
    </source>
</evidence>
<dbReference type="GO" id="GO:0019432">
    <property type="term" value="P:triglyceride biosynthetic process"/>
    <property type="evidence" value="ECO:0007669"/>
    <property type="project" value="TreeGrafter"/>
</dbReference>
<dbReference type="Pfam" id="PF08235">
    <property type="entry name" value="LNS2"/>
    <property type="match status" value="1"/>
</dbReference>
<dbReference type="Pfam" id="PF04571">
    <property type="entry name" value="Lipin_N"/>
    <property type="match status" value="1"/>
</dbReference>
<dbReference type="Proteomes" id="UP001162031">
    <property type="component" value="Unassembled WGS sequence"/>
</dbReference>
<feature type="compositionally biased region" description="Polar residues" evidence="2">
    <location>
        <begin position="104"/>
        <end position="114"/>
    </location>
</feature>
<comment type="caution">
    <text evidence="4">The sequence shown here is derived from an EMBL/GenBank/DDBJ whole genome shotgun (WGS) entry which is preliminary data.</text>
</comment>
<dbReference type="GO" id="GO:0003713">
    <property type="term" value="F:transcription coactivator activity"/>
    <property type="evidence" value="ECO:0007669"/>
    <property type="project" value="TreeGrafter"/>
</dbReference>
<dbReference type="EMBL" id="CANTFL010001450">
    <property type="protein sequence ID" value="CAI5741468.1"/>
    <property type="molecule type" value="Genomic_DNA"/>
</dbReference>
<feature type="domain" description="LNS2/PITP" evidence="3">
    <location>
        <begin position="412"/>
        <end position="572"/>
    </location>
</feature>
<evidence type="ECO:0000259" key="3">
    <source>
        <dbReference type="SMART" id="SM00775"/>
    </source>
</evidence>
<dbReference type="InterPro" id="IPR007651">
    <property type="entry name" value="Lipin_N"/>
</dbReference>
<proteinExistence type="inferred from homology"/>
<dbReference type="PANTHER" id="PTHR12181">
    <property type="entry name" value="LIPIN"/>
    <property type="match status" value="1"/>
</dbReference>
<evidence type="ECO:0000313" key="4">
    <source>
        <dbReference type="EMBL" id="CAI5741468.1"/>
    </source>
</evidence>
<comment type="similarity">
    <text evidence="1">Belongs to the lipin family.</text>
</comment>
<organism evidence="4 5">
    <name type="scientific">Hyaloperonospora brassicae</name>
    <name type="common">Brassica downy mildew</name>
    <name type="synonym">Peronospora brassicae</name>
    <dbReference type="NCBI Taxonomy" id="162125"/>
    <lineage>
        <taxon>Eukaryota</taxon>
        <taxon>Sar</taxon>
        <taxon>Stramenopiles</taxon>
        <taxon>Oomycota</taxon>
        <taxon>Peronosporomycetes</taxon>
        <taxon>Peronosporales</taxon>
        <taxon>Peronosporaceae</taxon>
        <taxon>Hyaloperonospora</taxon>
    </lineage>
</organism>